<feature type="transmembrane region" description="Helical" evidence="1">
    <location>
        <begin position="139"/>
        <end position="163"/>
    </location>
</feature>
<gene>
    <name evidence="2" type="ORF">MJG50_04430</name>
</gene>
<name>A0AAW5E704_9BACI</name>
<dbReference type="Proteomes" id="UP001431131">
    <property type="component" value="Unassembled WGS sequence"/>
</dbReference>
<proteinExistence type="predicted"/>
<protein>
    <recommendedName>
        <fullName evidence="4">DUF1700 domain-containing protein</fullName>
    </recommendedName>
</protein>
<sequence>MGVELSIAEKRFLKAVLDELKNLQISKKKRENIQDQIIEHIQEAREHGEDSLIDLGDAPTFVRDFLEVNEVDLHSEIIQLRTTKVRRGTLLTIGLGVFTLTFLILQLLFTMFLTQSFNPNYSNAVFEYNILFRISDNPWWNALLLIISTSSSILITTLLLFFIRKTKGKLSV</sequence>
<organism evidence="2 3">
    <name type="scientific">Fredinandcohnia quinoae</name>
    <dbReference type="NCBI Taxonomy" id="2918902"/>
    <lineage>
        <taxon>Bacteria</taxon>
        <taxon>Bacillati</taxon>
        <taxon>Bacillota</taxon>
        <taxon>Bacilli</taxon>
        <taxon>Bacillales</taxon>
        <taxon>Bacillaceae</taxon>
        <taxon>Fredinandcohnia</taxon>
    </lineage>
</organism>
<accession>A0AAW5E704</accession>
<keyword evidence="1" id="KW-0812">Transmembrane</keyword>
<comment type="caution">
    <text evidence="2">The sequence shown here is derived from an EMBL/GenBank/DDBJ whole genome shotgun (WGS) entry which is preliminary data.</text>
</comment>
<dbReference type="AlphaFoldDB" id="A0AAW5E704"/>
<keyword evidence="1" id="KW-0472">Membrane</keyword>
<evidence type="ECO:0000313" key="2">
    <source>
        <dbReference type="EMBL" id="MCH1624564.1"/>
    </source>
</evidence>
<dbReference type="EMBL" id="JAKTTI010000004">
    <property type="protein sequence ID" value="MCH1624564.1"/>
    <property type="molecule type" value="Genomic_DNA"/>
</dbReference>
<dbReference type="RefSeq" id="WP_240253103.1">
    <property type="nucleotide sequence ID" value="NZ_JAKTTI010000004.1"/>
</dbReference>
<keyword evidence="3" id="KW-1185">Reference proteome</keyword>
<reference evidence="2" key="1">
    <citation type="submission" date="2022-02" db="EMBL/GenBank/DDBJ databases">
        <title>Fredinandcohnia quinoae sp. nov. isolated from Chenopodium quinoa seeds.</title>
        <authorList>
            <person name="Saati-Santamaria Z."/>
            <person name="Flores-Felix J.D."/>
            <person name="Igual J.M."/>
            <person name="Velazquez E."/>
            <person name="Garcia-Fraile P."/>
            <person name="Martinez-Molina E."/>
        </authorList>
    </citation>
    <scope>NUCLEOTIDE SEQUENCE</scope>
    <source>
        <strain evidence="2">SECRCQ15</strain>
    </source>
</reference>
<evidence type="ECO:0000313" key="3">
    <source>
        <dbReference type="Proteomes" id="UP001431131"/>
    </source>
</evidence>
<evidence type="ECO:0000256" key="1">
    <source>
        <dbReference type="SAM" id="Phobius"/>
    </source>
</evidence>
<keyword evidence="1" id="KW-1133">Transmembrane helix</keyword>
<evidence type="ECO:0008006" key="4">
    <source>
        <dbReference type="Google" id="ProtNLM"/>
    </source>
</evidence>
<feature type="transmembrane region" description="Helical" evidence="1">
    <location>
        <begin position="90"/>
        <end position="113"/>
    </location>
</feature>